<dbReference type="PROSITE" id="PS51095">
    <property type="entry name" value="PTS_EIIA_TYPE_3"/>
    <property type="match status" value="1"/>
</dbReference>
<evidence type="ECO:0000256" key="1">
    <source>
        <dbReference type="ARBA" id="ARBA00022448"/>
    </source>
</evidence>
<dbReference type="SUPFAM" id="SSF46973">
    <property type="entry name" value="Enzyme IIa from lactose specific PTS, IIa-lac"/>
    <property type="match status" value="1"/>
</dbReference>
<keyword evidence="1" id="KW-0813">Transport</keyword>
<proteinExistence type="predicted"/>
<evidence type="ECO:0000256" key="3">
    <source>
        <dbReference type="ARBA" id="ARBA00022679"/>
    </source>
</evidence>
<dbReference type="RefSeq" id="WP_118910163.1">
    <property type="nucleotide sequence ID" value="NZ_QOCS01000005.1"/>
</dbReference>
<keyword evidence="4" id="KW-0598">Phosphotransferase system</keyword>
<evidence type="ECO:0000313" key="9">
    <source>
        <dbReference type="EMBL" id="RHW48409.1"/>
    </source>
</evidence>
<dbReference type="InterPro" id="IPR003188">
    <property type="entry name" value="PTS_IIA_lac/cel"/>
</dbReference>
<name>A0A417ZCP6_9LACO</name>
<dbReference type="Proteomes" id="UP000284822">
    <property type="component" value="Unassembled WGS sequence"/>
</dbReference>
<feature type="coiled-coil region" evidence="8">
    <location>
        <begin position="33"/>
        <end position="60"/>
    </location>
</feature>
<keyword evidence="6" id="KW-0460">Magnesium</keyword>
<evidence type="ECO:0000313" key="10">
    <source>
        <dbReference type="Proteomes" id="UP000284822"/>
    </source>
</evidence>
<dbReference type="GO" id="GO:0009401">
    <property type="term" value="P:phosphoenolpyruvate-dependent sugar phosphotransferase system"/>
    <property type="evidence" value="ECO:0007669"/>
    <property type="project" value="UniProtKB-KW"/>
</dbReference>
<keyword evidence="6" id="KW-0479">Metal-binding</keyword>
<evidence type="ECO:0000256" key="6">
    <source>
        <dbReference type="PIRSR" id="PIRSR000699-2"/>
    </source>
</evidence>
<evidence type="ECO:0000256" key="7">
    <source>
        <dbReference type="PROSITE-ProRule" id="PRU00418"/>
    </source>
</evidence>
<feature type="active site" description="Tele-phosphohistidine intermediate" evidence="5">
    <location>
        <position position="82"/>
    </location>
</feature>
<dbReference type="PANTHER" id="PTHR34382">
    <property type="entry name" value="PTS SYSTEM N,N'-DIACETYLCHITOBIOSE-SPECIFIC EIIA COMPONENT"/>
    <property type="match status" value="1"/>
</dbReference>
<evidence type="ECO:0000256" key="8">
    <source>
        <dbReference type="SAM" id="Coils"/>
    </source>
</evidence>
<sequence length="116" mass="13047">MEKSTKSKELISVSMQIIMHAGNSKNLASSAFEAAKTKNFKKAQEQIDSARSEITSAHNAQTNIIQSEAKGVVYDYSPLFAHAQDTLMTISSEMNNIERMIEVLKILFEKEENYNE</sequence>
<comment type="cofactor">
    <cofactor evidence="6">
        <name>Mg(2+)</name>
        <dbReference type="ChEBI" id="CHEBI:18420"/>
    </cofactor>
    <text evidence="6">Binds 1 Mg(2+) ion per trimer.</text>
</comment>
<organism evidence="9 10">
    <name type="scientific">Bombilactobacillus bombi</name>
    <dbReference type="NCBI Taxonomy" id="1303590"/>
    <lineage>
        <taxon>Bacteria</taxon>
        <taxon>Bacillati</taxon>
        <taxon>Bacillota</taxon>
        <taxon>Bacilli</taxon>
        <taxon>Lactobacillales</taxon>
        <taxon>Lactobacillaceae</taxon>
        <taxon>Bombilactobacillus</taxon>
    </lineage>
</organism>
<keyword evidence="3" id="KW-0808">Transferase</keyword>
<dbReference type="GO" id="GO:0046872">
    <property type="term" value="F:metal ion binding"/>
    <property type="evidence" value="ECO:0007669"/>
    <property type="project" value="UniProtKB-KW"/>
</dbReference>
<dbReference type="GO" id="GO:0016740">
    <property type="term" value="F:transferase activity"/>
    <property type="evidence" value="ECO:0007669"/>
    <property type="project" value="UniProtKB-KW"/>
</dbReference>
<dbReference type="EMBL" id="QOCS01000005">
    <property type="protein sequence ID" value="RHW48409.1"/>
    <property type="molecule type" value="Genomic_DNA"/>
</dbReference>
<dbReference type="PANTHER" id="PTHR34382:SF7">
    <property type="entry name" value="PTS SYSTEM N,N'-DIACETYLCHITOBIOSE-SPECIFIC EIIA COMPONENT"/>
    <property type="match status" value="1"/>
</dbReference>
<reference evidence="9 10" key="1">
    <citation type="submission" date="2018-07" db="EMBL/GenBank/DDBJ databases">
        <title>Genome sequences of six Lactobacillus spp. isolated from bumble bee guts.</title>
        <authorList>
            <person name="Motta E.V.S."/>
            <person name="Moran N.A."/>
        </authorList>
    </citation>
    <scope>NUCLEOTIDE SEQUENCE [LARGE SCALE GENOMIC DNA]</scope>
    <source>
        <strain evidence="9 10">LV-8.1</strain>
    </source>
</reference>
<dbReference type="Pfam" id="PF02255">
    <property type="entry name" value="PTS_IIA"/>
    <property type="match status" value="1"/>
</dbReference>
<feature type="binding site" evidence="6">
    <location>
        <position position="85"/>
    </location>
    <ligand>
        <name>Mg(2+)</name>
        <dbReference type="ChEBI" id="CHEBI:18420"/>
        <note>ligand shared between all trimeric partners</note>
    </ligand>
</feature>
<evidence type="ECO:0000256" key="4">
    <source>
        <dbReference type="ARBA" id="ARBA00022683"/>
    </source>
</evidence>
<comment type="caution">
    <text evidence="9">The sequence shown here is derived from an EMBL/GenBank/DDBJ whole genome shotgun (WGS) entry which is preliminary data.</text>
</comment>
<gene>
    <name evidence="9" type="ORF">DS832_02325</name>
</gene>
<dbReference type="PIRSF" id="PIRSF000699">
    <property type="entry name" value="PTS_IILac_III"/>
    <property type="match status" value="1"/>
</dbReference>
<dbReference type="Gene3D" id="1.20.58.80">
    <property type="entry name" value="Phosphotransferase system, lactose/cellobiose-type IIA subunit"/>
    <property type="match status" value="1"/>
</dbReference>
<dbReference type="InterPro" id="IPR036542">
    <property type="entry name" value="PTS_IIA_lac/cel_sf"/>
</dbReference>
<accession>A0A417ZCP6</accession>
<keyword evidence="2" id="KW-0762">Sugar transport</keyword>
<protein>
    <submittedName>
        <fullName evidence="9">PTS lactose/cellobiose transporter subunit IIA</fullName>
    </submittedName>
</protein>
<feature type="modified residue" description="Phosphohistidine; by HPr" evidence="7">
    <location>
        <position position="82"/>
    </location>
</feature>
<keyword evidence="8" id="KW-0175">Coiled coil</keyword>
<evidence type="ECO:0000256" key="5">
    <source>
        <dbReference type="PIRSR" id="PIRSR000699-1"/>
    </source>
</evidence>
<evidence type="ECO:0000256" key="2">
    <source>
        <dbReference type="ARBA" id="ARBA00022597"/>
    </source>
</evidence>
<dbReference type="AlphaFoldDB" id="A0A417ZCP6"/>